<keyword evidence="4 5" id="KW-0411">Iron-sulfur</keyword>
<name>A0ABP8NS10_9BACT</name>
<dbReference type="Proteomes" id="UP001500840">
    <property type="component" value="Unassembled WGS sequence"/>
</dbReference>
<feature type="binding site" evidence="5">
    <location>
        <position position="163"/>
    </location>
    <ligand>
        <name>(2E)-4-hydroxy-3-methylbut-2-enyl diphosphate</name>
        <dbReference type="ChEBI" id="CHEBI:128753"/>
    </ligand>
</feature>
<comment type="function">
    <text evidence="5">Catalyzes the conversion of 1-hydroxy-2-methyl-2-(E)-butenyl 4-diphosphate (HMBPP) into a mixture of isopentenyl diphosphate (IPP) and dimethylallyl diphosphate (DMAPP). Acts in the terminal step of the DOXP/MEP pathway for isoprenoid precursor biosynthesis.</text>
</comment>
<comment type="catalytic activity">
    <reaction evidence="5">
        <text>dimethylallyl diphosphate + 2 oxidized [2Fe-2S]-[ferredoxin] + H2O = (2E)-4-hydroxy-3-methylbut-2-enyl diphosphate + 2 reduced [2Fe-2S]-[ferredoxin] + 2 H(+)</text>
        <dbReference type="Rhea" id="RHEA:24825"/>
        <dbReference type="Rhea" id="RHEA-COMP:10000"/>
        <dbReference type="Rhea" id="RHEA-COMP:10001"/>
        <dbReference type="ChEBI" id="CHEBI:15377"/>
        <dbReference type="ChEBI" id="CHEBI:15378"/>
        <dbReference type="ChEBI" id="CHEBI:33737"/>
        <dbReference type="ChEBI" id="CHEBI:33738"/>
        <dbReference type="ChEBI" id="CHEBI:57623"/>
        <dbReference type="ChEBI" id="CHEBI:128753"/>
        <dbReference type="EC" id="1.17.7.4"/>
    </reaction>
</comment>
<feature type="binding site" evidence="5">
    <location>
        <position position="75"/>
    </location>
    <ligand>
        <name>dimethylallyl diphosphate</name>
        <dbReference type="ChEBI" id="CHEBI:57623"/>
    </ligand>
</feature>
<dbReference type="InterPro" id="IPR009078">
    <property type="entry name" value="Ferritin-like_SF"/>
</dbReference>
<feature type="binding site" evidence="5">
    <location>
        <position position="75"/>
    </location>
    <ligand>
        <name>(2E)-4-hydroxy-3-methylbut-2-enyl diphosphate</name>
        <dbReference type="ChEBI" id="CHEBI:128753"/>
    </ligand>
</feature>
<dbReference type="RefSeq" id="WP_345328042.1">
    <property type="nucleotide sequence ID" value="NZ_BAABGA010000120.1"/>
</dbReference>
<dbReference type="NCBIfam" id="TIGR00216">
    <property type="entry name" value="ispH_lytB"/>
    <property type="match status" value="1"/>
</dbReference>
<feature type="binding site" evidence="5">
    <location>
        <position position="223"/>
    </location>
    <ligand>
        <name>dimethylallyl diphosphate</name>
        <dbReference type="ChEBI" id="CHEBI:57623"/>
    </ligand>
</feature>
<dbReference type="Gene3D" id="1.10.620.20">
    <property type="entry name" value="Ribonucleotide Reductase, subunit A"/>
    <property type="match status" value="1"/>
</dbReference>
<dbReference type="SUPFAM" id="SSF47240">
    <property type="entry name" value="Ferritin-like"/>
    <property type="match status" value="1"/>
</dbReference>
<keyword evidence="5" id="KW-0414">Isoprene biosynthesis</keyword>
<dbReference type="Pfam" id="PF02401">
    <property type="entry name" value="LYTB"/>
    <property type="match status" value="1"/>
</dbReference>
<evidence type="ECO:0000256" key="3">
    <source>
        <dbReference type="ARBA" id="ARBA00023004"/>
    </source>
</evidence>
<feature type="binding site" evidence="5">
    <location>
        <position position="265"/>
    </location>
    <ligand>
        <name>dimethylallyl diphosphate</name>
        <dbReference type="ChEBI" id="CHEBI:57623"/>
    </ligand>
</feature>
<keyword evidence="3 5" id="KW-0408">Iron</keyword>
<dbReference type="HAMAP" id="MF_00191">
    <property type="entry name" value="IspH"/>
    <property type="match status" value="1"/>
</dbReference>
<dbReference type="EMBL" id="BAABGA010000120">
    <property type="protein sequence ID" value="GAA4471954.1"/>
    <property type="molecule type" value="Genomic_DNA"/>
</dbReference>
<dbReference type="InterPro" id="IPR003451">
    <property type="entry name" value="LytB/IspH"/>
</dbReference>
<comment type="catalytic activity">
    <reaction evidence="5">
        <text>isopentenyl diphosphate + 2 oxidized [2Fe-2S]-[ferredoxin] + H2O = (2E)-4-hydroxy-3-methylbut-2-enyl diphosphate + 2 reduced [2Fe-2S]-[ferredoxin] + 2 H(+)</text>
        <dbReference type="Rhea" id="RHEA:24488"/>
        <dbReference type="Rhea" id="RHEA-COMP:10000"/>
        <dbReference type="Rhea" id="RHEA-COMP:10001"/>
        <dbReference type="ChEBI" id="CHEBI:15377"/>
        <dbReference type="ChEBI" id="CHEBI:15378"/>
        <dbReference type="ChEBI" id="CHEBI:33737"/>
        <dbReference type="ChEBI" id="CHEBI:33738"/>
        <dbReference type="ChEBI" id="CHEBI:128753"/>
        <dbReference type="ChEBI" id="CHEBI:128769"/>
        <dbReference type="EC" id="1.17.7.4"/>
    </reaction>
</comment>
<feature type="binding site" evidence="5">
    <location>
        <position position="223"/>
    </location>
    <ligand>
        <name>isopentenyl diphosphate</name>
        <dbReference type="ChEBI" id="CHEBI:128769"/>
    </ligand>
</feature>
<gene>
    <name evidence="5" type="primary">ispH</name>
    <name evidence="6" type="ORF">GCM10023156_67410</name>
</gene>
<evidence type="ECO:0000313" key="7">
    <source>
        <dbReference type="Proteomes" id="UP001500840"/>
    </source>
</evidence>
<feature type="binding site" evidence="5">
    <location>
        <position position="125"/>
    </location>
    <ligand>
        <name>dimethylallyl diphosphate</name>
        <dbReference type="ChEBI" id="CHEBI:57623"/>
    </ligand>
</feature>
<sequence>MVQIIRAEHLGFCFGVRDALATAESVSHPEQTSVYGELVHNQDVTRDLNARQFELLSELDRDSLPDRPVVMVTAHGISNQRRKRLMDAGKELVDTTCPLVRRVHDAAMMLAERGYFVVVIGKPDHVEVLGIVEDLPPGRWAVVSDPADVPRQLGSDIGIVCQTTMPEEIALACRDRIAELHPDSSIRWVNTICRPTRQRQAAVDLLCKQVEVVVVVGGSNSNNTRRLVDRCIASGCQAYHVQSEDDLKSEWVNRCERIGLTAGTSTPDATIDAVQQRIVELSAHEGQTLDGQNLNGPAATATSSYALWDNSQWIQYFIRNLEEVPTIPWSDSPTLNDAERSAIAASVQTFQLGESGEGRHIKRCARNWIDLGGDPDYLAALTLFLQEENQHAAWLGRLLTQEGVPLLQKQWSDGCFRFLRHLAGLRTSISVLVTAEILAQVYYLALMRATDSPTVHAICRRILRDERAHVVFQQSQKGKLSEGWIGIHRFCVQTVENILFEVARRIVWHEHKSVFLAASMDWTAYRNRTSRRWSAAGKWTRNTLVAGNSTDSNGEASADAA</sequence>
<feature type="binding site" evidence="5">
    <location>
        <position position="40"/>
    </location>
    <ligand>
        <name>isopentenyl diphosphate</name>
        <dbReference type="ChEBI" id="CHEBI:128769"/>
    </ligand>
</feature>
<keyword evidence="2 5" id="KW-0479">Metal-binding</keyword>
<evidence type="ECO:0000313" key="6">
    <source>
        <dbReference type="EMBL" id="GAA4471954.1"/>
    </source>
</evidence>
<feature type="binding site" evidence="5">
    <location>
        <position position="221"/>
    </location>
    <ligand>
        <name>(2E)-4-hydroxy-3-methylbut-2-enyl diphosphate</name>
        <dbReference type="ChEBI" id="CHEBI:128753"/>
    </ligand>
</feature>
<dbReference type="CDD" id="cd00657">
    <property type="entry name" value="Ferritin_like"/>
    <property type="match status" value="1"/>
</dbReference>
<feature type="binding site" evidence="5">
    <location>
        <position position="40"/>
    </location>
    <ligand>
        <name>(2E)-4-hydroxy-3-methylbut-2-enyl diphosphate</name>
        <dbReference type="ChEBI" id="CHEBI:128753"/>
    </ligand>
</feature>
<keyword evidence="1 5" id="KW-0004">4Fe-4S</keyword>
<dbReference type="PANTHER" id="PTHR30426:SF0">
    <property type="entry name" value="4-HYDROXY-3-METHYLBUT-2-ENYL DIPHOSPHATE REDUCTASE"/>
    <property type="match status" value="1"/>
</dbReference>
<evidence type="ECO:0000256" key="5">
    <source>
        <dbReference type="HAMAP-Rule" id="MF_00191"/>
    </source>
</evidence>
<keyword evidence="7" id="KW-1185">Reference proteome</keyword>
<comment type="cofactor">
    <cofactor evidence="5">
        <name>[4Fe-4S] cluster</name>
        <dbReference type="ChEBI" id="CHEBI:49883"/>
    </cofactor>
    <text evidence="5">Binds 1 [4Fe-4S] cluster per subunit.</text>
</comment>
<feature type="binding site" evidence="5">
    <location>
        <position position="193"/>
    </location>
    <ligand>
        <name>[4Fe-4S] cluster</name>
        <dbReference type="ChEBI" id="CHEBI:49883"/>
    </ligand>
</feature>
<reference evidence="7" key="1">
    <citation type="journal article" date="2019" name="Int. J. Syst. Evol. Microbiol.">
        <title>The Global Catalogue of Microorganisms (GCM) 10K type strain sequencing project: providing services to taxonomists for standard genome sequencing and annotation.</title>
        <authorList>
            <consortium name="The Broad Institute Genomics Platform"/>
            <consortium name="The Broad Institute Genome Sequencing Center for Infectious Disease"/>
            <person name="Wu L."/>
            <person name="Ma J."/>
        </authorList>
    </citation>
    <scope>NUCLEOTIDE SEQUENCE [LARGE SCALE GENOMIC DNA]</scope>
    <source>
        <strain evidence="7">JCM 17759</strain>
    </source>
</reference>
<comment type="pathway">
    <text evidence="5">Isoprenoid biosynthesis; dimethylallyl diphosphate biosynthesis; dimethylallyl diphosphate from (2E)-4-hydroxy-3-methylbutenyl diphosphate: step 1/1.</text>
</comment>
<feature type="binding site" evidence="5">
    <location>
        <position position="97"/>
    </location>
    <ligand>
        <name>[4Fe-4S] cluster</name>
        <dbReference type="ChEBI" id="CHEBI:49883"/>
    </ligand>
</feature>
<feature type="binding site" evidence="5">
    <location>
        <position position="223"/>
    </location>
    <ligand>
        <name>(2E)-4-hydroxy-3-methylbut-2-enyl diphosphate</name>
        <dbReference type="ChEBI" id="CHEBI:128753"/>
    </ligand>
</feature>
<comment type="similarity">
    <text evidence="5">Belongs to the IspH family.</text>
</comment>
<protein>
    <recommendedName>
        <fullName evidence="5">4-hydroxy-3-methylbut-2-enyl diphosphate reductase</fullName>
        <shortName evidence="5">HMBPP reductase</shortName>
        <ecNumber evidence="5">1.17.7.4</ecNumber>
    </recommendedName>
</protein>
<feature type="active site" description="Proton donor" evidence="5">
    <location>
        <position position="127"/>
    </location>
</feature>
<organism evidence="6 7">
    <name type="scientific">Novipirellula rosea</name>
    <dbReference type="NCBI Taxonomy" id="1031540"/>
    <lineage>
        <taxon>Bacteria</taxon>
        <taxon>Pseudomonadati</taxon>
        <taxon>Planctomycetota</taxon>
        <taxon>Planctomycetia</taxon>
        <taxon>Pirellulales</taxon>
        <taxon>Pirellulaceae</taxon>
        <taxon>Novipirellula</taxon>
    </lineage>
</organism>
<dbReference type="Gene3D" id="3.40.50.11270">
    <property type="match status" value="1"/>
</dbReference>
<comment type="caution">
    <text evidence="5">Lacks conserved residue(s) required for the propagation of feature annotation.</text>
</comment>
<evidence type="ECO:0000256" key="4">
    <source>
        <dbReference type="ARBA" id="ARBA00023014"/>
    </source>
</evidence>
<feature type="binding site" evidence="5">
    <location>
        <position position="125"/>
    </location>
    <ligand>
        <name>isopentenyl diphosphate</name>
        <dbReference type="ChEBI" id="CHEBI:128769"/>
    </ligand>
</feature>
<dbReference type="InterPro" id="IPR012348">
    <property type="entry name" value="RNR-like"/>
</dbReference>
<feature type="binding site" evidence="5">
    <location>
        <position position="125"/>
    </location>
    <ligand>
        <name>(2E)-4-hydroxy-3-methylbut-2-enyl diphosphate</name>
        <dbReference type="ChEBI" id="CHEBI:128753"/>
    </ligand>
</feature>
<feature type="binding site" evidence="5">
    <location>
        <position position="265"/>
    </location>
    <ligand>
        <name>(2E)-4-hydroxy-3-methylbut-2-enyl diphosphate</name>
        <dbReference type="ChEBI" id="CHEBI:128753"/>
    </ligand>
</feature>
<evidence type="ECO:0000256" key="1">
    <source>
        <dbReference type="ARBA" id="ARBA00022485"/>
    </source>
</evidence>
<feature type="binding site" evidence="5">
    <location>
        <position position="13"/>
    </location>
    <ligand>
        <name>[4Fe-4S] cluster</name>
        <dbReference type="ChEBI" id="CHEBI:49883"/>
    </ligand>
</feature>
<feature type="binding site" evidence="5">
    <location>
        <position position="40"/>
    </location>
    <ligand>
        <name>dimethylallyl diphosphate</name>
        <dbReference type="ChEBI" id="CHEBI:57623"/>
    </ligand>
</feature>
<comment type="caution">
    <text evidence="6">The sequence shown here is derived from an EMBL/GenBank/DDBJ whole genome shotgun (WGS) entry which is preliminary data.</text>
</comment>
<feature type="binding site" evidence="5">
    <location>
        <position position="221"/>
    </location>
    <ligand>
        <name>isopentenyl diphosphate</name>
        <dbReference type="ChEBI" id="CHEBI:128769"/>
    </ligand>
</feature>
<evidence type="ECO:0000256" key="2">
    <source>
        <dbReference type="ARBA" id="ARBA00022723"/>
    </source>
</evidence>
<dbReference type="PANTHER" id="PTHR30426">
    <property type="entry name" value="4-HYDROXY-3-METHYLBUT-2-ENYL DIPHOSPHATE REDUCTASE"/>
    <property type="match status" value="1"/>
</dbReference>
<feature type="binding site" evidence="5">
    <location>
        <position position="265"/>
    </location>
    <ligand>
        <name>isopentenyl diphosphate</name>
        <dbReference type="ChEBI" id="CHEBI:128769"/>
    </ligand>
</feature>
<dbReference type="Gene3D" id="3.40.1010.20">
    <property type="entry name" value="4-hydroxy-3-methylbut-2-enyl diphosphate reductase, catalytic domain"/>
    <property type="match status" value="2"/>
</dbReference>
<feature type="binding site" evidence="5">
    <location>
        <position position="75"/>
    </location>
    <ligand>
        <name>isopentenyl diphosphate</name>
        <dbReference type="ChEBI" id="CHEBI:128769"/>
    </ligand>
</feature>
<keyword evidence="5" id="KW-0560">Oxidoreductase</keyword>
<comment type="pathway">
    <text evidence="5">Isoprenoid biosynthesis; isopentenyl diphosphate biosynthesis via DXP pathway; isopentenyl diphosphate from 1-deoxy-D-xylulose 5-phosphate: step 6/6.</text>
</comment>
<feature type="binding site" evidence="5">
    <location>
        <position position="221"/>
    </location>
    <ligand>
        <name>dimethylallyl diphosphate</name>
        <dbReference type="ChEBI" id="CHEBI:57623"/>
    </ligand>
</feature>
<dbReference type="EC" id="1.17.7.4" evidence="5"/>
<proteinExistence type="inferred from homology"/>
<dbReference type="CDD" id="cd13944">
    <property type="entry name" value="lytB_ispH"/>
    <property type="match status" value="1"/>
</dbReference>
<accession>A0ABP8NS10</accession>